<dbReference type="PROSITE" id="PS50089">
    <property type="entry name" value="ZF_RING_2"/>
    <property type="match status" value="1"/>
</dbReference>
<dbReference type="Proteomes" id="UP000694846">
    <property type="component" value="Unplaced"/>
</dbReference>
<dbReference type="Pfam" id="PF12906">
    <property type="entry name" value="RINGv"/>
    <property type="match status" value="1"/>
</dbReference>
<dbReference type="InterPro" id="IPR011016">
    <property type="entry name" value="Znf_RING-CH"/>
</dbReference>
<evidence type="ECO:0000256" key="3">
    <source>
        <dbReference type="ARBA" id="ARBA00022692"/>
    </source>
</evidence>
<dbReference type="GO" id="GO:0008270">
    <property type="term" value="F:zinc ion binding"/>
    <property type="evidence" value="ECO:0007669"/>
    <property type="project" value="UniProtKB-KW"/>
</dbReference>
<dbReference type="Gene3D" id="3.30.40.10">
    <property type="entry name" value="Zinc/RING finger domain, C3HC4 (zinc finger)"/>
    <property type="match status" value="1"/>
</dbReference>
<evidence type="ECO:0000313" key="13">
    <source>
        <dbReference type="Proteomes" id="UP000694846"/>
    </source>
</evidence>
<dbReference type="RefSeq" id="XP_025425363.1">
    <property type="nucleotide sequence ID" value="XM_025569578.1"/>
</dbReference>
<protein>
    <submittedName>
        <fullName evidence="14">E3 ubiquitin-protein ligase MARCH8-like</fullName>
    </submittedName>
</protein>
<evidence type="ECO:0000256" key="6">
    <source>
        <dbReference type="ARBA" id="ARBA00022786"/>
    </source>
</evidence>
<evidence type="ECO:0000256" key="4">
    <source>
        <dbReference type="ARBA" id="ARBA00022723"/>
    </source>
</evidence>
<dbReference type="GO" id="GO:0016020">
    <property type="term" value="C:membrane"/>
    <property type="evidence" value="ECO:0007669"/>
    <property type="project" value="UniProtKB-SubCell"/>
</dbReference>
<dbReference type="AlphaFoldDB" id="A0A8B8GQK4"/>
<evidence type="ECO:0000259" key="12">
    <source>
        <dbReference type="PROSITE" id="PS51292"/>
    </source>
</evidence>
<organism evidence="13 14">
    <name type="scientific">Sipha flava</name>
    <name type="common">yellow sugarcane aphid</name>
    <dbReference type="NCBI Taxonomy" id="143950"/>
    <lineage>
        <taxon>Eukaryota</taxon>
        <taxon>Metazoa</taxon>
        <taxon>Ecdysozoa</taxon>
        <taxon>Arthropoda</taxon>
        <taxon>Hexapoda</taxon>
        <taxon>Insecta</taxon>
        <taxon>Pterygota</taxon>
        <taxon>Neoptera</taxon>
        <taxon>Paraneoptera</taxon>
        <taxon>Hemiptera</taxon>
        <taxon>Sternorrhyncha</taxon>
        <taxon>Aphidomorpha</taxon>
        <taxon>Aphidoidea</taxon>
        <taxon>Aphididae</taxon>
        <taxon>Sipha</taxon>
    </lineage>
</organism>
<evidence type="ECO:0000256" key="5">
    <source>
        <dbReference type="ARBA" id="ARBA00022771"/>
    </source>
</evidence>
<keyword evidence="3" id="KW-0812">Transmembrane</keyword>
<dbReference type="GO" id="GO:0016740">
    <property type="term" value="F:transferase activity"/>
    <property type="evidence" value="ECO:0007669"/>
    <property type="project" value="UniProtKB-KW"/>
</dbReference>
<dbReference type="OrthoDB" id="273089at2759"/>
<dbReference type="SMART" id="SM00744">
    <property type="entry name" value="RINGv"/>
    <property type="match status" value="1"/>
</dbReference>
<evidence type="ECO:0000256" key="9">
    <source>
        <dbReference type="ARBA" id="ARBA00023136"/>
    </source>
</evidence>
<gene>
    <name evidence="14" type="primary">LOC112694184</name>
</gene>
<dbReference type="InterPro" id="IPR013083">
    <property type="entry name" value="Znf_RING/FYVE/PHD"/>
</dbReference>
<keyword evidence="4" id="KW-0479">Metal-binding</keyword>
<reference evidence="14" key="1">
    <citation type="submission" date="2025-08" db="UniProtKB">
        <authorList>
            <consortium name="RefSeq"/>
        </authorList>
    </citation>
    <scope>IDENTIFICATION</scope>
    <source>
        <tissue evidence="14">Whole body</tissue>
    </source>
</reference>
<keyword evidence="6" id="KW-0833">Ubl conjugation pathway</keyword>
<feature type="domain" description="RING-CH-type" evidence="12">
    <location>
        <begin position="13"/>
        <end position="75"/>
    </location>
</feature>
<keyword evidence="8" id="KW-1133">Transmembrane helix</keyword>
<evidence type="ECO:0000256" key="1">
    <source>
        <dbReference type="ARBA" id="ARBA00004141"/>
    </source>
</evidence>
<keyword evidence="13" id="KW-1185">Reference proteome</keyword>
<keyword evidence="7" id="KW-0862">Zinc</keyword>
<evidence type="ECO:0000313" key="14">
    <source>
        <dbReference type="RefSeq" id="XP_025425363.1"/>
    </source>
</evidence>
<keyword evidence="2" id="KW-0808">Transferase</keyword>
<evidence type="ECO:0000256" key="10">
    <source>
        <dbReference type="PROSITE-ProRule" id="PRU00175"/>
    </source>
</evidence>
<evidence type="ECO:0000256" key="8">
    <source>
        <dbReference type="ARBA" id="ARBA00022989"/>
    </source>
</evidence>
<evidence type="ECO:0000256" key="7">
    <source>
        <dbReference type="ARBA" id="ARBA00022833"/>
    </source>
</evidence>
<comment type="subcellular location">
    <subcellularLocation>
        <location evidence="1">Membrane</location>
        <topology evidence="1">Multi-pass membrane protein</topology>
    </subcellularLocation>
</comment>
<keyword evidence="5 10" id="KW-0863">Zinc-finger</keyword>
<accession>A0A8B8GQK4</accession>
<evidence type="ECO:0000256" key="2">
    <source>
        <dbReference type="ARBA" id="ARBA00022679"/>
    </source>
</evidence>
<keyword evidence="9" id="KW-0472">Membrane</keyword>
<evidence type="ECO:0000259" key="11">
    <source>
        <dbReference type="PROSITE" id="PS50089"/>
    </source>
</evidence>
<dbReference type="PANTHER" id="PTHR46065:SF3">
    <property type="entry name" value="FI20425P1"/>
    <property type="match status" value="1"/>
</dbReference>
<proteinExistence type="predicted"/>
<dbReference type="SUPFAM" id="SSF57850">
    <property type="entry name" value="RING/U-box"/>
    <property type="match status" value="1"/>
</dbReference>
<dbReference type="PROSITE" id="PS51292">
    <property type="entry name" value="ZF_RING_CH"/>
    <property type="match status" value="1"/>
</dbReference>
<dbReference type="GeneID" id="112694184"/>
<feature type="domain" description="RING-type" evidence="11">
    <location>
        <begin position="21"/>
        <end position="68"/>
    </location>
</feature>
<dbReference type="PANTHER" id="PTHR46065">
    <property type="entry name" value="E3 UBIQUITIN-PROTEIN LIGASE MARCH 2/3 FAMILY MEMBER"/>
    <property type="match status" value="1"/>
</dbReference>
<sequence>MDHNNTINTVFEETNMSEYSCVICLEPYTDDSNGFVSPCYCRGSMYKIHKKCVKKYIQVTKKVKCPTCGYPYKFTKKRNSLWKSIRTWYFGNDDSIERIWTNKWV</sequence>
<name>A0A8B8GQK4_9HEMI</name>
<dbReference type="InterPro" id="IPR001841">
    <property type="entry name" value="Znf_RING"/>
</dbReference>